<evidence type="ECO:0000313" key="3">
    <source>
        <dbReference type="Proteomes" id="UP000607653"/>
    </source>
</evidence>
<proteinExistence type="predicted"/>
<keyword evidence="3" id="KW-1185">Reference proteome</keyword>
<sequence length="77" mass="8990">MNIAIQSKHPAPPKNRTMIEHLSQFSLENKSLFSIHQKKKKTNRCSLFPFSILYVSAVPIYVSFPSFYHNKFSLIFD</sequence>
<evidence type="ECO:0000256" key="1">
    <source>
        <dbReference type="SAM" id="Phobius"/>
    </source>
</evidence>
<evidence type="ECO:0000313" key="2">
    <source>
        <dbReference type="EMBL" id="DAD48403.1"/>
    </source>
</evidence>
<organism evidence="2 3">
    <name type="scientific">Nelumbo nucifera</name>
    <name type="common">Sacred lotus</name>
    <dbReference type="NCBI Taxonomy" id="4432"/>
    <lineage>
        <taxon>Eukaryota</taxon>
        <taxon>Viridiplantae</taxon>
        <taxon>Streptophyta</taxon>
        <taxon>Embryophyta</taxon>
        <taxon>Tracheophyta</taxon>
        <taxon>Spermatophyta</taxon>
        <taxon>Magnoliopsida</taxon>
        <taxon>Proteales</taxon>
        <taxon>Nelumbonaceae</taxon>
        <taxon>Nelumbo</taxon>
    </lineage>
</organism>
<comment type="caution">
    <text evidence="2">The sequence shown here is derived from an EMBL/GenBank/DDBJ whole genome shotgun (WGS) entry which is preliminary data.</text>
</comment>
<dbReference type="Proteomes" id="UP000607653">
    <property type="component" value="Unassembled WGS sequence"/>
</dbReference>
<feature type="transmembrane region" description="Helical" evidence="1">
    <location>
        <begin position="47"/>
        <end position="68"/>
    </location>
</feature>
<name>A0A822ZTW9_NELNU</name>
<keyword evidence="1" id="KW-0812">Transmembrane</keyword>
<reference evidence="2 3" key="1">
    <citation type="journal article" date="2020" name="Mol. Biol. Evol.">
        <title>Distinct Expression and Methylation Patterns for Genes with Different Fates following a Single Whole-Genome Duplication in Flowering Plants.</title>
        <authorList>
            <person name="Shi T."/>
            <person name="Rahmani R.S."/>
            <person name="Gugger P.F."/>
            <person name="Wang M."/>
            <person name="Li H."/>
            <person name="Zhang Y."/>
            <person name="Li Z."/>
            <person name="Wang Q."/>
            <person name="Van de Peer Y."/>
            <person name="Marchal K."/>
            <person name="Chen J."/>
        </authorList>
    </citation>
    <scope>NUCLEOTIDE SEQUENCE [LARGE SCALE GENOMIC DNA]</scope>
    <source>
        <tissue evidence="2">Leaf</tissue>
    </source>
</reference>
<protein>
    <submittedName>
        <fullName evidence="2">Uncharacterized protein</fullName>
    </submittedName>
</protein>
<dbReference type="AlphaFoldDB" id="A0A822ZTW9"/>
<gene>
    <name evidence="2" type="ORF">HUJ06_018340</name>
</gene>
<dbReference type="EMBL" id="DUZY01000008">
    <property type="protein sequence ID" value="DAD48403.1"/>
    <property type="molecule type" value="Genomic_DNA"/>
</dbReference>
<accession>A0A822ZTW9</accession>
<keyword evidence="1" id="KW-1133">Transmembrane helix</keyword>
<keyword evidence="1" id="KW-0472">Membrane</keyword>